<evidence type="ECO:0000313" key="1">
    <source>
        <dbReference type="EMBL" id="KAL3282984.1"/>
    </source>
</evidence>
<gene>
    <name evidence="1" type="ORF">HHI36_006142</name>
</gene>
<evidence type="ECO:0000313" key="2">
    <source>
        <dbReference type="Proteomes" id="UP001516400"/>
    </source>
</evidence>
<dbReference type="Proteomes" id="UP001516400">
    <property type="component" value="Unassembled WGS sequence"/>
</dbReference>
<proteinExistence type="predicted"/>
<name>A0ABD2NX57_9CUCU</name>
<keyword evidence="2" id="KW-1185">Reference proteome</keyword>
<protein>
    <submittedName>
        <fullName evidence="1">Uncharacterized protein</fullName>
    </submittedName>
</protein>
<organism evidence="1 2">
    <name type="scientific">Cryptolaemus montrouzieri</name>
    <dbReference type="NCBI Taxonomy" id="559131"/>
    <lineage>
        <taxon>Eukaryota</taxon>
        <taxon>Metazoa</taxon>
        <taxon>Ecdysozoa</taxon>
        <taxon>Arthropoda</taxon>
        <taxon>Hexapoda</taxon>
        <taxon>Insecta</taxon>
        <taxon>Pterygota</taxon>
        <taxon>Neoptera</taxon>
        <taxon>Endopterygota</taxon>
        <taxon>Coleoptera</taxon>
        <taxon>Polyphaga</taxon>
        <taxon>Cucujiformia</taxon>
        <taxon>Coccinelloidea</taxon>
        <taxon>Coccinellidae</taxon>
        <taxon>Scymninae</taxon>
        <taxon>Scymnini</taxon>
        <taxon>Cryptolaemus</taxon>
    </lineage>
</organism>
<dbReference type="EMBL" id="JABFTP020000144">
    <property type="protein sequence ID" value="KAL3282984.1"/>
    <property type="molecule type" value="Genomic_DNA"/>
</dbReference>
<accession>A0ABD2NX57</accession>
<sequence length="119" mass="13698">MDVVNLHTEQIENLRELFSAKACTSDLHSVVSLADKGYTPLNLANRDDPPNLSFLYDTEKQEQWSRKELHGHHHEINQPHIDKKASNIWLMKGELFAKTEGFLIAIQDQVITTNNYKNV</sequence>
<dbReference type="AlphaFoldDB" id="A0ABD2NX57"/>
<comment type="caution">
    <text evidence="1">The sequence shown here is derived from an EMBL/GenBank/DDBJ whole genome shotgun (WGS) entry which is preliminary data.</text>
</comment>
<reference evidence="1 2" key="1">
    <citation type="journal article" date="2021" name="BMC Biol.">
        <title>Horizontally acquired antibacterial genes associated with adaptive radiation of ladybird beetles.</title>
        <authorList>
            <person name="Li H.S."/>
            <person name="Tang X.F."/>
            <person name="Huang Y.H."/>
            <person name="Xu Z.Y."/>
            <person name="Chen M.L."/>
            <person name="Du X.Y."/>
            <person name="Qiu B.Y."/>
            <person name="Chen P.T."/>
            <person name="Zhang W."/>
            <person name="Slipinski A."/>
            <person name="Escalona H.E."/>
            <person name="Waterhouse R.M."/>
            <person name="Zwick A."/>
            <person name="Pang H."/>
        </authorList>
    </citation>
    <scope>NUCLEOTIDE SEQUENCE [LARGE SCALE GENOMIC DNA]</scope>
    <source>
        <strain evidence="1">SYSU2018</strain>
    </source>
</reference>